<organism evidence="3 4">
    <name type="scientific">Reichenbachiella agariperforans</name>
    <dbReference type="NCBI Taxonomy" id="156994"/>
    <lineage>
        <taxon>Bacteria</taxon>
        <taxon>Pseudomonadati</taxon>
        <taxon>Bacteroidota</taxon>
        <taxon>Cytophagia</taxon>
        <taxon>Cytophagales</taxon>
        <taxon>Reichenbachiellaceae</taxon>
        <taxon>Reichenbachiella</taxon>
    </lineage>
</organism>
<accession>A0A1M6LGI8</accession>
<dbReference type="InterPro" id="IPR018530">
    <property type="entry name" value="SiaC"/>
</dbReference>
<dbReference type="EMBL" id="FRAA01000001">
    <property type="protein sequence ID" value="SHJ70228.1"/>
    <property type="molecule type" value="Genomic_DNA"/>
</dbReference>
<protein>
    <recommendedName>
        <fullName evidence="2">SiaC family regulatory phosphoprotein domain-containing protein</fullName>
    </recommendedName>
</protein>
<gene>
    <name evidence="3" type="ORF">SAMN04488028_101951</name>
</gene>
<evidence type="ECO:0000313" key="4">
    <source>
        <dbReference type="Proteomes" id="UP000184474"/>
    </source>
</evidence>
<evidence type="ECO:0000313" key="3">
    <source>
        <dbReference type="EMBL" id="SHJ70228.1"/>
    </source>
</evidence>
<dbReference type="STRING" id="156994.SAMN04488028_101951"/>
<proteinExistence type="predicted"/>
<dbReference type="Proteomes" id="UP000184474">
    <property type="component" value="Unassembled WGS sequence"/>
</dbReference>
<name>A0A1M6LGI8_REIAG</name>
<reference evidence="4" key="1">
    <citation type="submission" date="2016-11" db="EMBL/GenBank/DDBJ databases">
        <authorList>
            <person name="Varghese N."/>
            <person name="Submissions S."/>
        </authorList>
    </citation>
    <scope>NUCLEOTIDE SEQUENCE [LARGE SCALE GENOMIC DNA]</scope>
    <source>
        <strain evidence="4">DSM 26134</strain>
    </source>
</reference>
<evidence type="ECO:0000259" key="2">
    <source>
        <dbReference type="Pfam" id="PF09345"/>
    </source>
</evidence>
<feature type="domain" description="SiaC family regulatory phosphoprotein" evidence="2">
    <location>
        <begin position="31"/>
        <end position="146"/>
    </location>
</feature>
<keyword evidence="4" id="KW-1185">Reference proteome</keyword>
<sequence length="149" mass="16946">MQPITQSNSRTSTSNTDREKSSPMNKIIYRPTRTTPLIFFDPARGLLELRGKSSPENAIGFYTELINGIVEFADGGTKNLVANFKLEYFNTSSSKCIFDILKKILLVEQNGNKVSINWYYETYDEDMQEAGEDYADLLGATFNYIEIEL</sequence>
<dbReference type="Pfam" id="PF09345">
    <property type="entry name" value="SiaC"/>
    <property type="match status" value="1"/>
</dbReference>
<feature type="compositionally biased region" description="Low complexity" evidence="1">
    <location>
        <begin position="1"/>
        <end position="15"/>
    </location>
</feature>
<dbReference type="AlphaFoldDB" id="A0A1M6LGI8"/>
<feature type="region of interest" description="Disordered" evidence="1">
    <location>
        <begin position="1"/>
        <end position="26"/>
    </location>
</feature>
<evidence type="ECO:0000256" key="1">
    <source>
        <dbReference type="SAM" id="MobiDB-lite"/>
    </source>
</evidence>